<evidence type="ECO:0000256" key="5">
    <source>
        <dbReference type="ARBA" id="ARBA00023136"/>
    </source>
</evidence>
<comment type="subcellular location">
    <subcellularLocation>
        <location evidence="1">Cell membrane</location>
        <topology evidence="1">Multi-pass membrane protein</topology>
    </subcellularLocation>
</comment>
<feature type="transmembrane region" description="Helical" evidence="6">
    <location>
        <begin position="265"/>
        <end position="286"/>
    </location>
</feature>
<feature type="transmembrane region" description="Helical" evidence="6">
    <location>
        <begin position="437"/>
        <end position="456"/>
    </location>
</feature>
<accession>A0ABW1SME6</accession>
<evidence type="ECO:0000313" key="9">
    <source>
        <dbReference type="Proteomes" id="UP001596171"/>
    </source>
</evidence>
<dbReference type="Gene3D" id="1.20.1250.20">
    <property type="entry name" value="MFS general substrate transporter like domains"/>
    <property type="match status" value="1"/>
</dbReference>
<evidence type="ECO:0000313" key="8">
    <source>
        <dbReference type="EMBL" id="MFC6202785.1"/>
    </source>
</evidence>
<gene>
    <name evidence="8" type="ORF">ACFP1L_13010</name>
</gene>
<feature type="transmembrane region" description="Helical" evidence="6">
    <location>
        <begin position="227"/>
        <end position="244"/>
    </location>
</feature>
<protein>
    <submittedName>
        <fullName evidence="8">MFS transporter</fullName>
    </submittedName>
</protein>
<keyword evidence="3 6" id="KW-0812">Transmembrane</keyword>
<sequence>MTKKVDLKLILAVIASGGLSFCGVIVETAMNITFPVLMRQFSINTATVQWLTTAYLLVVSIIVPISSFLKRRFKTKTLFVTANLLFMLGLLIDAGAGSFGMLVLGRIVQGLGTGIALPLMFNIILDWVPDEQKGTLMGVGTLITAIAPALGPTFGGLVVSSLGWHWIFILLLPLLVLSLILGLYSIRQATPTTRASFDVVAWIMVMAIFVGFTLGFSNLQKFSQQPWVVTGLFLVGVLGLLGFVKRTQVAKQPLIDLAIFKTHSFDWHLLGFFLVQINALGLAFILPNYIQLVTGKSALLAGLFVLPGAAVGAAFAPLGGRILDRFGAAKPILTGAVILAAAIALFTGLGLRLTGWSILVIYILLMIGMGLTMGNTMTSGLSQLSLAQQADGNAVFNTLQQFAGATGTSIVSAVMTLGQTQASGSLAQRTAFGATTAFSVLLVLILINLVALTLAMRTRKRD</sequence>
<dbReference type="RefSeq" id="WP_137616091.1">
    <property type="nucleotide sequence ID" value="NZ_BJDI01000006.1"/>
</dbReference>
<feature type="transmembrane region" description="Helical" evidence="6">
    <location>
        <begin position="107"/>
        <end position="128"/>
    </location>
</feature>
<dbReference type="EMBL" id="JBHSSE010000028">
    <property type="protein sequence ID" value="MFC6202785.1"/>
    <property type="molecule type" value="Genomic_DNA"/>
</dbReference>
<evidence type="ECO:0000256" key="1">
    <source>
        <dbReference type="ARBA" id="ARBA00004651"/>
    </source>
</evidence>
<dbReference type="InterPro" id="IPR011701">
    <property type="entry name" value="MFS"/>
</dbReference>
<feature type="transmembrane region" description="Helical" evidence="6">
    <location>
        <begin position="46"/>
        <end position="66"/>
    </location>
</feature>
<feature type="transmembrane region" description="Helical" evidence="6">
    <location>
        <begin position="196"/>
        <end position="215"/>
    </location>
</feature>
<dbReference type="SUPFAM" id="SSF103473">
    <property type="entry name" value="MFS general substrate transporter"/>
    <property type="match status" value="1"/>
</dbReference>
<evidence type="ECO:0000256" key="2">
    <source>
        <dbReference type="ARBA" id="ARBA00022448"/>
    </source>
</evidence>
<organism evidence="8 9">
    <name type="scientific">Lactiplantibacillus nangangensis</name>
    <dbReference type="NCBI Taxonomy" id="2559917"/>
    <lineage>
        <taxon>Bacteria</taxon>
        <taxon>Bacillati</taxon>
        <taxon>Bacillota</taxon>
        <taxon>Bacilli</taxon>
        <taxon>Lactobacillales</taxon>
        <taxon>Lactobacillaceae</taxon>
        <taxon>Lactiplantibacillus</taxon>
    </lineage>
</organism>
<dbReference type="Pfam" id="PF07690">
    <property type="entry name" value="MFS_1"/>
    <property type="match status" value="1"/>
</dbReference>
<feature type="transmembrane region" description="Helical" evidence="6">
    <location>
        <begin position="164"/>
        <end position="184"/>
    </location>
</feature>
<evidence type="ECO:0000256" key="4">
    <source>
        <dbReference type="ARBA" id="ARBA00022989"/>
    </source>
</evidence>
<dbReference type="InterPro" id="IPR036259">
    <property type="entry name" value="MFS_trans_sf"/>
</dbReference>
<dbReference type="PANTHER" id="PTHR42718">
    <property type="entry name" value="MAJOR FACILITATOR SUPERFAMILY MULTIDRUG TRANSPORTER MFSC"/>
    <property type="match status" value="1"/>
</dbReference>
<keyword evidence="5 6" id="KW-0472">Membrane</keyword>
<feature type="transmembrane region" description="Helical" evidence="6">
    <location>
        <begin position="78"/>
        <end position="101"/>
    </location>
</feature>
<dbReference type="Proteomes" id="UP001596171">
    <property type="component" value="Unassembled WGS sequence"/>
</dbReference>
<evidence type="ECO:0000256" key="6">
    <source>
        <dbReference type="SAM" id="Phobius"/>
    </source>
</evidence>
<feature type="transmembrane region" description="Helical" evidence="6">
    <location>
        <begin position="394"/>
        <end position="417"/>
    </location>
</feature>
<keyword evidence="2" id="KW-0813">Transport</keyword>
<dbReference type="PRINTS" id="PR01036">
    <property type="entry name" value="TCRTETB"/>
</dbReference>
<feature type="domain" description="Major facilitator superfamily (MFS) profile" evidence="7">
    <location>
        <begin position="1"/>
        <end position="460"/>
    </location>
</feature>
<feature type="transmembrane region" description="Helical" evidence="6">
    <location>
        <begin position="298"/>
        <end position="320"/>
    </location>
</feature>
<evidence type="ECO:0000256" key="3">
    <source>
        <dbReference type="ARBA" id="ARBA00022692"/>
    </source>
</evidence>
<dbReference type="PANTHER" id="PTHR42718:SF9">
    <property type="entry name" value="MAJOR FACILITATOR SUPERFAMILY MULTIDRUG TRANSPORTER MFSC"/>
    <property type="match status" value="1"/>
</dbReference>
<dbReference type="InterPro" id="IPR020846">
    <property type="entry name" value="MFS_dom"/>
</dbReference>
<feature type="transmembrane region" description="Helical" evidence="6">
    <location>
        <begin position="135"/>
        <end position="158"/>
    </location>
</feature>
<reference evidence="9" key="1">
    <citation type="journal article" date="2019" name="Int. J. Syst. Evol. Microbiol.">
        <title>The Global Catalogue of Microorganisms (GCM) 10K type strain sequencing project: providing services to taxonomists for standard genome sequencing and annotation.</title>
        <authorList>
            <consortium name="The Broad Institute Genomics Platform"/>
            <consortium name="The Broad Institute Genome Sequencing Center for Infectious Disease"/>
            <person name="Wu L."/>
            <person name="Ma J."/>
        </authorList>
    </citation>
    <scope>NUCLEOTIDE SEQUENCE [LARGE SCALE GENOMIC DNA]</scope>
    <source>
        <strain evidence="9">CCM 8930</strain>
    </source>
</reference>
<dbReference type="PROSITE" id="PS50850">
    <property type="entry name" value="MFS"/>
    <property type="match status" value="1"/>
</dbReference>
<dbReference type="Gene3D" id="1.20.1720.10">
    <property type="entry name" value="Multidrug resistance protein D"/>
    <property type="match status" value="1"/>
</dbReference>
<feature type="transmembrane region" description="Helical" evidence="6">
    <location>
        <begin position="355"/>
        <end position="373"/>
    </location>
</feature>
<comment type="caution">
    <text evidence="8">The sequence shown here is derived from an EMBL/GenBank/DDBJ whole genome shotgun (WGS) entry which is preliminary data.</text>
</comment>
<proteinExistence type="predicted"/>
<keyword evidence="4 6" id="KW-1133">Transmembrane helix</keyword>
<name>A0ABW1SME6_9LACO</name>
<keyword evidence="9" id="KW-1185">Reference proteome</keyword>
<feature type="transmembrane region" description="Helical" evidence="6">
    <location>
        <begin position="332"/>
        <end position="349"/>
    </location>
</feature>
<feature type="transmembrane region" description="Helical" evidence="6">
    <location>
        <begin position="7"/>
        <end position="26"/>
    </location>
</feature>
<evidence type="ECO:0000259" key="7">
    <source>
        <dbReference type="PROSITE" id="PS50850"/>
    </source>
</evidence>